<sequence>MEEMWNIRAQCVLVYFKNDFCPFVHSTARSEGTNGLFKLDVGPTYSVMRFMQEFKRIAETTEKNKKNKITIQEDHRLIAFLDFSSRSKLQDS</sequence>
<proteinExistence type="predicted"/>
<dbReference type="AlphaFoldDB" id="A0A0A9DX98"/>
<organism evidence="1">
    <name type="scientific">Arundo donax</name>
    <name type="common">Giant reed</name>
    <name type="synonym">Donax arundinaceus</name>
    <dbReference type="NCBI Taxonomy" id="35708"/>
    <lineage>
        <taxon>Eukaryota</taxon>
        <taxon>Viridiplantae</taxon>
        <taxon>Streptophyta</taxon>
        <taxon>Embryophyta</taxon>
        <taxon>Tracheophyta</taxon>
        <taxon>Spermatophyta</taxon>
        <taxon>Magnoliopsida</taxon>
        <taxon>Liliopsida</taxon>
        <taxon>Poales</taxon>
        <taxon>Poaceae</taxon>
        <taxon>PACMAD clade</taxon>
        <taxon>Arundinoideae</taxon>
        <taxon>Arundineae</taxon>
        <taxon>Arundo</taxon>
    </lineage>
</organism>
<evidence type="ECO:0000313" key="1">
    <source>
        <dbReference type="EMBL" id="JAD88392.1"/>
    </source>
</evidence>
<accession>A0A0A9DX98</accession>
<name>A0A0A9DX98_ARUDO</name>
<dbReference type="EMBL" id="GBRH01209503">
    <property type="protein sequence ID" value="JAD88392.1"/>
    <property type="molecule type" value="Transcribed_RNA"/>
</dbReference>
<evidence type="ECO:0008006" key="2">
    <source>
        <dbReference type="Google" id="ProtNLM"/>
    </source>
</evidence>
<reference evidence="1" key="2">
    <citation type="journal article" date="2015" name="Data Brief">
        <title>Shoot transcriptome of the giant reed, Arundo donax.</title>
        <authorList>
            <person name="Barrero R.A."/>
            <person name="Guerrero F.D."/>
            <person name="Moolhuijzen P."/>
            <person name="Goolsby J.A."/>
            <person name="Tidwell J."/>
            <person name="Bellgard S.E."/>
            <person name="Bellgard M.I."/>
        </authorList>
    </citation>
    <scope>NUCLEOTIDE SEQUENCE</scope>
    <source>
        <tissue evidence="1">Shoot tissue taken approximately 20 cm above the soil surface</tissue>
    </source>
</reference>
<protein>
    <recommendedName>
        <fullName evidence="2">Protein FAR1-RELATED SEQUENCE</fullName>
    </recommendedName>
</protein>
<reference evidence="1" key="1">
    <citation type="submission" date="2014-09" db="EMBL/GenBank/DDBJ databases">
        <authorList>
            <person name="Magalhaes I.L.F."/>
            <person name="Oliveira U."/>
            <person name="Santos F.R."/>
            <person name="Vidigal T.H.D.A."/>
            <person name="Brescovit A.D."/>
            <person name="Santos A.J."/>
        </authorList>
    </citation>
    <scope>NUCLEOTIDE SEQUENCE</scope>
    <source>
        <tissue evidence="1">Shoot tissue taken approximately 20 cm above the soil surface</tissue>
    </source>
</reference>